<protein>
    <recommendedName>
        <fullName evidence="2">NACHT domain-containing protein</fullName>
    </recommendedName>
</protein>
<organism evidence="3 4">
    <name type="scientific">Periconia macrospinosa</name>
    <dbReference type="NCBI Taxonomy" id="97972"/>
    <lineage>
        <taxon>Eukaryota</taxon>
        <taxon>Fungi</taxon>
        <taxon>Dikarya</taxon>
        <taxon>Ascomycota</taxon>
        <taxon>Pezizomycotina</taxon>
        <taxon>Dothideomycetes</taxon>
        <taxon>Pleosporomycetidae</taxon>
        <taxon>Pleosporales</taxon>
        <taxon>Massarineae</taxon>
        <taxon>Periconiaceae</taxon>
        <taxon>Periconia</taxon>
    </lineage>
</organism>
<evidence type="ECO:0000313" key="3">
    <source>
        <dbReference type="EMBL" id="PVH92060.1"/>
    </source>
</evidence>
<dbReference type="Pfam" id="PF22939">
    <property type="entry name" value="WHD_GPIID"/>
    <property type="match status" value="1"/>
</dbReference>
<dbReference type="EMBL" id="KZ805729">
    <property type="protein sequence ID" value="PVH92060.1"/>
    <property type="molecule type" value="Genomic_DNA"/>
</dbReference>
<dbReference type="PROSITE" id="PS50837">
    <property type="entry name" value="NACHT"/>
    <property type="match status" value="1"/>
</dbReference>
<reference evidence="3 4" key="1">
    <citation type="journal article" date="2018" name="Sci. Rep.">
        <title>Comparative genomics provides insights into the lifestyle and reveals functional heterogeneity of dark septate endophytic fungi.</title>
        <authorList>
            <person name="Knapp D.G."/>
            <person name="Nemeth J.B."/>
            <person name="Barry K."/>
            <person name="Hainaut M."/>
            <person name="Henrissat B."/>
            <person name="Johnson J."/>
            <person name="Kuo A."/>
            <person name="Lim J.H.P."/>
            <person name="Lipzen A."/>
            <person name="Nolan M."/>
            <person name="Ohm R.A."/>
            <person name="Tamas L."/>
            <person name="Grigoriev I.V."/>
            <person name="Spatafora J.W."/>
            <person name="Nagy L.G."/>
            <person name="Kovacs G.M."/>
        </authorList>
    </citation>
    <scope>NUCLEOTIDE SEQUENCE [LARGE SCALE GENOMIC DNA]</scope>
    <source>
        <strain evidence="3 4">DSE2036</strain>
    </source>
</reference>
<dbReference type="InterPro" id="IPR056125">
    <property type="entry name" value="DUF7708"/>
</dbReference>
<feature type="domain" description="NACHT" evidence="2">
    <location>
        <begin position="252"/>
        <end position="365"/>
    </location>
</feature>
<keyword evidence="1" id="KW-0677">Repeat</keyword>
<dbReference type="AlphaFoldDB" id="A0A2V1D1Z4"/>
<dbReference type="SUPFAM" id="SSF48452">
    <property type="entry name" value="TPR-like"/>
    <property type="match status" value="2"/>
</dbReference>
<keyword evidence="4" id="KW-1185">Reference proteome</keyword>
<dbReference type="InterPro" id="IPR027417">
    <property type="entry name" value="P-loop_NTPase"/>
</dbReference>
<dbReference type="PANTHER" id="PTHR10039:SF14">
    <property type="entry name" value="NACHT DOMAIN-CONTAINING PROTEIN"/>
    <property type="match status" value="1"/>
</dbReference>
<dbReference type="InterPro" id="IPR007111">
    <property type="entry name" value="NACHT_NTPase"/>
</dbReference>
<dbReference type="InterPro" id="IPR054471">
    <property type="entry name" value="GPIID_WHD"/>
</dbReference>
<sequence>MSNTKSSTEELKELLDSLPEKTRKEWSDGEDKLLKRVQELDEKRSKSKTRKIARKIGPLVDFLQRFAGVCGPLFQANPDPASYVWGAFRVLLEIMQGMSTYFDKLLDMLYSIGGKLTQFTKFAEMHNESSTCRAALEEVRSDVVLMIYRATAKLKGCTSIALAKTIWRPFESEFRERQLILERHTDLFEREVQLEHDLISVAGRKRQVMDWLAPVDVKVDLERERDKRSDGTGTWILDSSKYTTWRDHPGKQLLWICGGPGTGKTVLSTSIIADLEARVKAQGQSKVAYFFFKRTESDRSNASSWICSLVTQLFGTMDYLPPALLAAYNSSTSKKVAASKAEELLISLSQTLSGFFIILDGLDEAAELDAALRVIQKLRDQSNANIICLSRDNMAIRSELGNRTDNVIFLNESLNGADIDRYLEKQITVMEKRLGEPGLRQILFEPLSDGAKGLFLWAHLMMETLKKASTMSALHNSMKQLPKGLSELYDKTLSIYSEETPDNKALVKRIFVWVSTSTRPLKWEELKQAIALDRDDTELDRGKVPFKNAVLRLCNPLIEYSQIEDVFRPSHLSVVEYLLGIGSVNNSPPLDQSSAANEFRTSEEAAQTFVANVCLHYLSMSPLESSVQWDEWDEESLPLTYYATSNLCHHLTRSSKSHPPKHLSASILACEAQRRVWLTRWLLITMTRAPVQNILNEQGATEIWLKAAQPELVLSMDILQDMLAVIIDLDRIDVAGYENRAATQTWAKPTYFEKMTVIRDLARQFKLAGREADAVATLESARDRQCELFGWNSPKVVWIYQSLGILYDQQHKFELACQTQHKALKVQRSHVMDDDLEIAWTIDELGRVYKHLKDLEKAEQMQLQAIRIMEAVLPQEDMRILFTRNALARTYLLQKRPEEALDEHRGVLAAQKLSFGEQHDHTLWTMTDVANCLAESGRLQEAYDQMMTALNGRRQFLGSNHQDTLWTMCDVGVLLKRLGREKEAKKILEEVHAKQVELLGHSHRSTVRTSRAFEGLQMRPQ</sequence>
<dbReference type="Pfam" id="PF24809">
    <property type="entry name" value="DUF7708"/>
    <property type="match status" value="1"/>
</dbReference>
<evidence type="ECO:0000313" key="4">
    <source>
        <dbReference type="Proteomes" id="UP000244855"/>
    </source>
</evidence>
<dbReference type="Proteomes" id="UP000244855">
    <property type="component" value="Unassembled WGS sequence"/>
</dbReference>
<dbReference type="OrthoDB" id="21416at2759"/>
<dbReference type="InterPro" id="IPR011990">
    <property type="entry name" value="TPR-like_helical_dom_sf"/>
</dbReference>
<dbReference type="Pfam" id="PF24883">
    <property type="entry name" value="NPHP3_N"/>
    <property type="match status" value="1"/>
</dbReference>
<gene>
    <name evidence="3" type="ORF">DM02DRAFT_701746</name>
</gene>
<dbReference type="InterPro" id="IPR056884">
    <property type="entry name" value="NPHP3-like_N"/>
</dbReference>
<dbReference type="Gene3D" id="1.25.40.10">
    <property type="entry name" value="Tetratricopeptide repeat domain"/>
    <property type="match status" value="2"/>
</dbReference>
<dbReference type="PANTHER" id="PTHR10039">
    <property type="entry name" value="AMELOGENIN"/>
    <property type="match status" value="1"/>
</dbReference>
<dbReference type="STRING" id="97972.A0A2V1D1Z4"/>
<dbReference type="SUPFAM" id="SSF52540">
    <property type="entry name" value="P-loop containing nucleoside triphosphate hydrolases"/>
    <property type="match status" value="1"/>
</dbReference>
<dbReference type="Pfam" id="PF13424">
    <property type="entry name" value="TPR_12"/>
    <property type="match status" value="2"/>
</dbReference>
<name>A0A2V1D1Z4_9PLEO</name>
<evidence type="ECO:0000259" key="2">
    <source>
        <dbReference type="PROSITE" id="PS50837"/>
    </source>
</evidence>
<proteinExistence type="predicted"/>
<evidence type="ECO:0000256" key="1">
    <source>
        <dbReference type="ARBA" id="ARBA00022737"/>
    </source>
</evidence>
<accession>A0A2V1D1Z4</accession>
<dbReference type="Pfam" id="PF13374">
    <property type="entry name" value="TPR_10"/>
    <property type="match status" value="1"/>
</dbReference>
<dbReference type="Gene3D" id="3.40.50.300">
    <property type="entry name" value="P-loop containing nucleotide triphosphate hydrolases"/>
    <property type="match status" value="1"/>
</dbReference>